<evidence type="ECO:0000256" key="1">
    <source>
        <dbReference type="SAM" id="Phobius"/>
    </source>
</evidence>
<proteinExistence type="predicted"/>
<keyword evidence="1" id="KW-0812">Transmembrane</keyword>
<protein>
    <submittedName>
        <fullName evidence="2">Uncharacterized protein</fullName>
    </submittedName>
</protein>
<keyword evidence="1" id="KW-0472">Membrane</keyword>
<organism evidence="2 3">
    <name type="scientific">Fimbriiglobus ruber</name>
    <dbReference type="NCBI Taxonomy" id="1908690"/>
    <lineage>
        <taxon>Bacteria</taxon>
        <taxon>Pseudomonadati</taxon>
        <taxon>Planctomycetota</taxon>
        <taxon>Planctomycetia</taxon>
        <taxon>Gemmatales</taxon>
        <taxon>Gemmataceae</taxon>
        <taxon>Fimbriiglobus</taxon>
    </lineage>
</organism>
<evidence type="ECO:0000313" key="2">
    <source>
        <dbReference type="EMBL" id="OWK45700.1"/>
    </source>
</evidence>
<dbReference type="EMBL" id="NIDE01000002">
    <property type="protein sequence ID" value="OWK45700.1"/>
    <property type="molecule type" value="Genomic_DNA"/>
</dbReference>
<dbReference type="Proteomes" id="UP000214646">
    <property type="component" value="Unassembled WGS sequence"/>
</dbReference>
<comment type="caution">
    <text evidence="2">The sequence shown here is derived from an EMBL/GenBank/DDBJ whole genome shotgun (WGS) entry which is preliminary data.</text>
</comment>
<feature type="transmembrane region" description="Helical" evidence="1">
    <location>
        <begin position="20"/>
        <end position="43"/>
    </location>
</feature>
<accession>A0A225DVX7</accession>
<name>A0A225DVX7_9BACT</name>
<evidence type="ECO:0000313" key="3">
    <source>
        <dbReference type="Proteomes" id="UP000214646"/>
    </source>
</evidence>
<gene>
    <name evidence="2" type="ORF">FRUB_02031</name>
</gene>
<keyword evidence="3" id="KW-1185">Reference proteome</keyword>
<keyword evidence="1" id="KW-1133">Transmembrane helix</keyword>
<dbReference type="AlphaFoldDB" id="A0A225DVX7"/>
<reference evidence="3" key="1">
    <citation type="submission" date="2017-06" db="EMBL/GenBank/DDBJ databases">
        <title>Genome analysis of Fimbriiglobus ruber SP5, the first member of the order Planctomycetales with confirmed chitinolytic capability.</title>
        <authorList>
            <person name="Ravin N.V."/>
            <person name="Rakitin A.L."/>
            <person name="Ivanova A.A."/>
            <person name="Beletsky A.V."/>
            <person name="Kulichevskaya I.S."/>
            <person name="Mardanov A.V."/>
            <person name="Dedysh S.N."/>
        </authorList>
    </citation>
    <scope>NUCLEOTIDE SEQUENCE [LARGE SCALE GENOMIC DNA]</scope>
    <source>
        <strain evidence="3">SP5</strain>
    </source>
</reference>
<sequence length="48" mass="5112">MAEATHAARVDGRGDLATGAMVAVVMSLFFLGLWLGYAAVVGWRREST</sequence>